<reference evidence="2 3" key="1">
    <citation type="submission" date="2024-06" db="EMBL/GenBank/DDBJ databases">
        <title>A chromosome level genome sequence of Diviner's sage (Salvia divinorum).</title>
        <authorList>
            <person name="Ford S.A."/>
            <person name="Ro D.-K."/>
            <person name="Ness R.W."/>
            <person name="Phillips M.A."/>
        </authorList>
    </citation>
    <scope>NUCLEOTIDE SEQUENCE [LARGE SCALE GENOMIC DNA]</scope>
    <source>
        <strain evidence="2">SAF-2024a</strain>
        <tissue evidence="2">Leaf</tissue>
    </source>
</reference>
<proteinExistence type="predicted"/>
<evidence type="ECO:0000313" key="3">
    <source>
        <dbReference type="Proteomes" id="UP001567538"/>
    </source>
</evidence>
<organism evidence="2 3">
    <name type="scientific">Salvia divinorum</name>
    <name type="common">Maria pastora</name>
    <name type="synonym">Diviner's sage</name>
    <dbReference type="NCBI Taxonomy" id="28513"/>
    <lineage>
        <taxon>Eukaryota</taxon>
        <taxon>Viridiplantae</taxon>
        <taxon>Streptophyta</taxon>
        <taxon>Embryophyta</taxon>
        <taxon>Tracheophyta</taxon>
        <taxon>Spermatophyta</taxon>
        <taxon>Magnoliopsida</taxon>
        <taxon>eudicotyledons</taxon>
        <taxon>Gunneridae</taxon>
        <taxon>Pentapetalae</taxon>
        <taxon>asterids</taxon>
        <taxon>lamiids</taxon>
        <taxon>Lamiales</taxon>
        <taxon>Lamiaceae</taxon>
        <taxon>Nepetoideae</taxon>
        <taxon>Mentheae</taxon>
        <taxon>Salviinae</taxon>
        <taxon>Salvia</taxon>
        <taxon>Salvia subgen. Calosphace</taxon>
    </lineage>
</organism>
<dbReference type="EMBL" id="JBEAFC010000008">
    <property type="protein sequence ID" value="KAL1544555.1"/>
    <property type="molecule type" value="Genomic_DNA"/>
</dbReference>
<dbReference type="Proteomes" id="UP001567538">
    <property type="component" value="Unassembled WGS sequence"/>
</dbReference>
<feature type="compositionally biased region" description="Basic residues" evidence="1">
    <location>
        <begin position="34"/>
        <end position="46"/>
    </location>
</feature>
<comment type="caution">
    <text evidence="2">The sequence shown here is derived from an EMBL/GenBank/DDBJ whole genome shotgun (WGS) entry which is preliminary data.</text>
</comment>
<keyword evidence="3" id="KW-1185">Reference proteome</keyword>
<dbReference type="AlphaFoldDB" id="A0ABD1GKA8"/>
<feature type="compositionally biased region" description="Polar residues" evidence="1">
    <location>
        <begin position="82"/>
        <end position="117"/>
    </location>
</feature>
<evidence type="ECO:0000256" key="1">
    <source>
        <dbReference type="SAM" id="MobiDB-lite"/>
    </source>
</evidence>
<name>A0ABD1GKA8_SALDI</name>
<feature type="region of interest" description="Disordered" evidence="1">
    <location>
        <begin position="29"/>
        <end position="52"/>
    </location>
</feature>
<sequence>MVSLYTHVLYPINGMHNWPKTSEVGFELQPPRTKCQRGRPRKKRKEGGHFQVQVHVDGVESLSHMTVTRCSRCGLDGHNRRTCQNDPQIPTAQTRQPPEQTSSQRTADINKRSTSNLSRPRKKKPPVPSSVPKPRQRSTAQRCGRRRTKD</sequence>
<feature type="region of interest" description="Disordered" evidence="1">
    <location>
        <begin position="72"/>
        <end position="150"/>
    </location>
</feature>
<protein>
    <recommendedName>
        <fullName evidence="4">CCHC-type domain-containing protein</fullName>
    </recommendedName>
</protein>
<accession>A0ABD1GKA8</accession>
<evidence type="ECO:0000313" key="2">
    <source>
        <dbReference type="EMBL" id="KAL1544555.1"/>
    </source>
</evidence>
<evidence type="ECO:0008006" key="4">
    <source>
        <dbReference type="Google" id="ProtNLM"/>
    </source>
</evidence>
<gene>
    <name evidence="2" type="ORF">AAHA92_21389</name>
</gene>